<dbReference type="PIRSF" id="PIRSF037207">
    <property type="entry name" value="ATE1_euk"/>
    <property type="match status" value="1"/>
</dbReference>
<dbReference type="STRING" id="5786.F0ZEI2"/>
<dbReference type="InParanoid" id="F0ZEI2"/>
<name>F0ZEI2_DICPU</name>
<keyword evidence="2 5" id="KW-0808">Transferase</keyword>
<gene>
    <name evidence="9" type="ORF">DICPUDRAFT_29956</name>
</gene>
<dbReference type="InterPro" id="IPR007471">
    <property type="entry name" value="N-end_Aminoacyl_Trfase_N"/>
</dbReference>
<comment type="function">
    <text evidence="5">Involved in the post-translational conjugation of arginine to the N-terminal aspartate or glutamate of a protein. This arginylation is required for degradation of the protein via the ubiquitin pathway.</text>
</comment>
<feature type="compositionally biased region" description="Low complexity" evidence="6">
    <location>
        <begin position="125"/>
        <end position="147"/>
    </location>
</feature>
<feature type="region of interest" description="Disordered" evidence="6">
    <location>
        <begin position="273"/>
        <end position="297"/>
    </location>
</feature>
<organism evidence="9 10">
    <name type="scientific">Dictyostelium purpureum</name>
    <name type="common">Slime mold</name>
    <dbReference type="NCBI Taxonomy" id="5786"/>
    <lineage>
        <taxon>Eukaryota</taxon>
        <taxon>Amoebozoa</taxon>
        <taxon>Evosea</taxon>
        <taxon>Eumycetozoa</taxon>
        <taxon>Dictyostelia</taxon>
        <taxon>Dictyosteliales</taxon>
        <taxon>Dictyosteliaceae</taxon>
        <taxon>Dictyostelium</taxon>
    </lineage>
</organism>
<keyword evidence="4 5" id="KW-0012">Acyltransferase</keyword>
<dbReference type="GO" id="GO:0031589">
    <property type="term" value="P:cell-substrate adhesion"/>
    <property type="evidence" value="ECO:0007669"/>
    <property type="project" value="EnsemblProtists"/>
</dbReference>
<comment type="catalytic activity">
    <reaction evidence="5">
        <text>an N-terminal L-alpha-aminoacyl-[protein] + L-arginyl-tRNA(Arg) = an N-terminal L-arginyl-L-aminoacyl-[protein] + tRNA(Arg) + H(+)</text>
        <dbReference type="Rhea" id="RHEA:10208"/>
        <dbReference type="Rhea" id="RHEA-COMP:9658"/>
        <dbReference type="Rhea" id="RHEA-COMP:9673"/>
        <dbReference type="Rhea" id="RHEA-COMP:10636"/>
        <dbReference type="Rhea" id="RHEA-COMP:10638"/>
        <dbReference type="ChEBI" id="CHEBI:15378"/>
        <dbReference type="ChEBI" id="CHEBI:78442"/>
        <dbReference type="ChEBI" id="CHEBI:78513"/>
        <dbReference type="ChEBI" id="CHEBI:78597"/>
        <dbReference type="ChEBI" id="CHEBI:83562"/>
        <dbReference type="EC" id="2.3.2.8"/>
    </reaction>
</comment>
<dbReference type="InterPro" id="IPR016181">
    <property type="entry name" value="Acyl_CoA_acyltransferase"/>
</dbReference>
<dbReference type="GO" id="GO:0005829">
    <property type="term" value="C:cytosol"/>
    <property type="evidence" value="ECO:0007669"/>
    <property type="project" value="EnsemblProtists"/>
</dbReference>
<evidence type="ECO:0000256" key="1">
    <source>
        <dbReference type="ARBA" id="ARBA00009991"/>
    </source>
</evidence>
<dbReference type="RefSeq" id="XP_003285818.1">
    <property type="nucleotide sequence ID" value="XM_003285770.1"/>
</dbReference>
<evidence type="ECO:0000256" key="2">
    <source>
        <dbReference type="ARBA" id="ARBA00022679"/>
    </source>
</evidence>
<dbReference type="eggNOG" id="KOG1193">
    <property type="taxonomic scope" value="Eukaryota"/>
</dbReference>
<evidence type="ECO:0000256" key="6">
    <source>
        <dbReference type="SAM" id="MobiDB-lite"/>
    </source>
</evidence>
<dbReference type="PANTHER" id="PTHR21367:SF1">
    <property type="entry name" value="ARGINYL-TRNA--PROTEIN TRANSFERASE 1"/>
    <property type="match status" value="1"/>
</dbReference>
<feature type="compositionally biased region" description="Low complexity" evidence="6">
    <location>
        <begin position="273"/>
        <end position="289"/>
    </location>
</feature>
<dbReference type="GO" id="GO:0005737">
    <property type="term" value="C:cytoplasm"/>
    <property type="evidence" value="ECO:0000318"/>
    <property type="project" value="GO_Central"/>
</dbReference>
<evidence type="ECO:0000256" key="3">
    <source>
        <dbReference type="ARBA" id="ARBA00022786"/>
    </source>
</evidence>
<dbReference type="GO" id="GO:0004057">
    <property type="term" value="F:arginyl-tRNA--protein transferase activity"/>
    <property type="evidence" value="ECO:0000318"/>
    <property type="project" value="GO_Central"/>
</dbReference>
<dbReference type="Proteomes" id="UP000001064">
    <property type="component" value="Unassembled WGS sequence"/>
</dbReference>
<dbReference type="FunCoup" id="F0ZEI2">
    <property type="interactions" value="858"/>
</dbReference>
<dbReference type="InterPro" id="IPR007472">
    <property type="entry name" value="N-end_Aminoacyl_Trfase_C"/>
</dbReference>
<feature type="region of interest" description="Disordered" evidence="6">
    <location>
        <begin position="114"/>
        <end position="147"/>
    </location>
</feature>
<dbReference type="Pfam" id="PF04376">
    <property type="entry name" value="ATE_N"/>
    <property type="match status" value="1"/>
</dbReference>
<dbReference type="InterPro" id="IPR017137">
    <property type="entry name" value="Arg-tRNA-P_Trfase_1_euk"/>
</dbReference>
<keyword evidence="3 5" id="KW-0833">Ubl conjugation pathway</keyword>
<dbReference type="VEuPathDB" id="AmoebaDB:DICPUDRAFT_29956"/>
<evidence type="ECO:0000313" key="9">
    <source>
        <dbReference type="EMBL" id="EGC37630.1"/>
    </source>
</evidence>
<evidence type="ECO:0000259" key="7">
    <source>
        <dbReference type="Pfam" id="PF04376"/>
    </source>
</evidence>
<reference evidence="10" key="1">
    <citation type="journal article" date="2011" name="Genome Biol.">
        <title>Comparative genomics of the social amoebae Dictyostelium discoideum and Dictyostelium purpureum.</title>
        <authorList>
            <consortium name="US DOE Joint Genome Institute (JGI-PGF)"/>
            <person name="Sucgang R."/>
            <person name="Kuo A."/>
            <person name="Tian X."/>
            <person name="Salerno W."/>
            <person name="Parikh A."/>
            <person name="Feasley C.L."/>
            <person name="Dalin E."/>
            <person name="Tu H."/>
            <person name="Huang E."/>
            <person name="Barry K."/>
            <person name="Lindquist E."/>
            <person name="Shapiro H."/>
            <person name="Bruce D."/>
            <person name="Schmutz J."/>
            <person name="Salamov A."/>
            <person name="Fey P."/>
            <person name="Gaudet P."/>
            <person name="Anjard C."/>
            <person name="Babu M.M."/>
            <person name="Basu S."/>
            <person name="Bushmanova Y."/>
            <person name="van der Wel H."/>
            <person name="Katoh-Kurasawa M."/>
            <person name="Dinh C."/>
            <person name="Coutinho P.M."/>
            <person name="Saito T."/>
            <person name="Elias M."/>
            <person name="Schaap P."/>
            <person name="Kay R.R."/>
            <person name="Henrissat B."/>
            <person name="Eichinger L."/>
            <person name="Rivero F."/>
            <person name="Putnam N.H."/>
            <person name="West C.M."/>
            <person name="Loomis W.F."/>
            <person name="Chisholm R.L."/>
            <person name="Shaulsky G."/>
            <person name="Strassmann J.E."/>
            <person name="Queller D.C."/>
            <person name="Kuspa A."/>
            <person name="Grigoriev I.V."/>
        </authorList>
    </citation>
    <scope>NUCLEOTIDE SEQUENCE [LARGE SCALE GENOMIC DNA]</scope>
    <source>
        <strain evidence="10">QSDP1</strain>
    </source>
</reference>
<protein>
    <recommendedName>
        <fullName evidence="5">Arginyl-tRNA--protein transferase 1</fullName>
        <shortName evidence="5">Arginyltransferase 1</shortName>
        <shortName evidence="5">R-transferase 1</shortName>
        <ecNumber evidence="5">2.3.2.8</ecNumber>
    </recommendedName>
    <alternativeName>
        <fullName evidence="5">Arginine-tRNA--protein transferase 1</fullName>
    </alternativeName>
</protein>
<dbReference type="EC" id="2.3.2.8" evidence="5"/>
<dbReference type="SUPFAM" id="SSF55729">
    <property type="entry name" value="Acyl-CoA N-acyltransferases (Nat)"/>
    <property type="match status" value="1"/>
</dbReference>
<dbReference type="OrthoDB" id="74183at2759"/>
<feature type="domain" description="N-end rule aminoacyl transferase C-terminal" evidence="8">
    <location>
        <begin position="318"/>
        <end position="489"/>
    </location>
</feature>
<accession>F0ZEI2</accession>
<dbReference type="GO" id="GO:0016477">
    <property type="term" value="P:cell migration"/>
    <property type="evidence" value="ECO:0007669"/>
    <property type="project" value="EnsemblProtists"/>
</dbReference>
<evidence type="ECO:0000313" key="10">
    <source>
        <dbReference type="Proteomes" id="UP000001064"/>
    </source>
</evidence>
<evidence type="ECO:0000259" key="8">
    <source>
        <dbReference type="Pfam" id="PF04377"/>
    </source>
</evidence>
<dbReference type="GeneID" id="10499408"/>
<dbReference type="GO" id="GO:0031143">
    <property type="term" value="C:pseudopodium"/>
    <property type="evidence" value="ECO:0007669"/>
    <property type="project" value="EnsemblProtists"/>
</dbReference>
<dbReference type="OMA" id="SDRMVYS"/>
<keyword evidence="10" id="KW-1185">Reference proteome</keyword>
<proteinExistence type="inferred from homology"/>
<dbReference type="EMBL" id="GL870994">
    <property type="protein sequence ID" value="EGC37630.1"/>
    <property type="molecule type" value="Genomic_DNA"/>
</dbReference>
<feature type="region of interest" description="Disordered" evidence="6">
    <location>
        <begin position="356"/>
        <end position="376"/>
    </location>
</feature>
<dbReference type="AlphaFoldDB" id="F0ZEI2"/>
<feature type="domain" description="N-end aminoacyl transferase N-terminal" evidence="7">
    <location>
        <begin position="18"/>
        <end position="87"/>
    </location>
</feature>
<evidence type="ECO:0000256" key="4">
    <source>
        <dbReference type="ARBA" id="ARBA00023315"/>
    </source>
</evidence>
<dbReference type="GO" id="GO:0010498">
    <property type="term" value="P:proteasomal protein catabolic process"/>
    <property type="evidence" value="ECO:0000318"/>
    <property type="project" value="GO_Central"/>
</dbReference>
<comment type="similarity">
    <text evidence="1 5">Belongs to the R-transferase family.</text>
</comment>
<dbReference type="InterPro" id="IPR030700">
    <property type="entry name" value="N-end_Aminoacyl_Trfase"/>
</dbReference>
<dbReference type="PANTHER" id="PTHR21367">
    <property type="entry name" value="ARGININE-TRNA-PROTEIN TRANSFERASE 1"/>
    <property type="match status" value="1"/>
</dbReference>
<evidence type="ECO:0000256" key="5">
    <source>
        <dbReference type="PIRNR" id="PIRNR037207"/>
    </source>
</evidence>
<sequence>MNIKKEESLVYPQGSYSSECNYCGESENGRICFGMTCYQLTVEDYQSLIDIGWRRSGTFLYKPDNPNGCCPQYTIRLEALNFRPSKDNIKTKKKFQNYIAFDEKPNKTKIINEHNQMDEDDNRPSKTTQPSTSTSTTSTSTTSNPTLSKSPTLPNIIYDLNKFIIEILHKFEFASNSFSDINSKKTIENNLKIKINAKKSIKEKGNYSISFGIFNKFKKELEESLISIDQIIDFILNYYSNDKNQFIEQFKLTLGENNHINIIDLKNTDNHITSHNNSNNSNSNSNNKTSKLKNIDPSKVTPKHKFEVTIHKPQCTDEVFNLYCKYQTIIHKETDKKTKSGFSRFLVDTPLIEVPHAEGTDDEESNNDEAKEREDETRYLKTKKFGNIKVPKPGYGSYHQYYRIDGKLVAVGVIDILPLCLSSVYFFYDPDYNFLNLGKYSSLLEIDWVRRCATVEGISQLKYYYMGYYIHTCQKMKYKGKYQPSQLLCSENNVWVEFNKAISKLKDKRYSKFYFENEEQEQEQVETKGKSNEKTKTFYEKDNSLLDSTRFKQGNMYFKYSEITPRFQKMLKDHVIEYINHVGELSKDLIFTLK</sequence>
<dbReference type="GO" id="GO:0005634">
    <property type="term" value="C:nucleus"/>
    <property type="evidence" value="ECO:0007669"/>
    <property type="project" value="EnsemblProtists"/>
</dbReference>
<dbReference type="KEGG" id="dpp:DICPUDRAFT_29956"/>
<dbReference type="Pfam" id="PF04377">
    <property type="entry name" value="ATE_C"/>
    <property type="match status" value="1"/>
</dbReference>